<comment type="caution">
    <text evidence="6">The sequence shown here is derived from an EMBL/GenBank/DDBJ whole genome shotgun (WGS) entry which is preliminary data.</text>
</comment>
<keyword evidence="7" id="KW-1185">Reference proteome</keyword>
<dbReference type="InterPro" id="IPR029151">
    <property type="entry name" value="Sensor-like_sf"/>
</dbReference>
<sequence>MRLKSKLSIWMVGAVLGTGMLSAALAGSVVGRLIAHHLDGRLGDAAQEVAGSIDGEARRALSLARMAAAVPGAVDALQAQDRGRLLALMRPVFETLKSEGIDQFQFHLPPATSFLRVHSPAKFGDDLSSFRRTVVQANRDRAPVSGLEVGVAGIGIRGVVPILREGASIGSVEVGVSVGQPFVDAFTARTGARLAILLRDPGGALKPFASSLPAEALPAPEDRAGPRDATFEGRHWAMKLAPLRDFSGQEIGAVAMAVDRTPIDEIETWATAVGGAGLLALLIVALAAAWRLQRGIGAPLAAMTARMSDLAAGRLDGSLAISSDIAEVKAMEAALGVFREALAARERFLAENAERAEARLRRGSQLEEAVAAFRGRIATLLCRFAESASRIEAMALGVSEGATRSCGQSGSAAEVVDRTSAAVRDAAAAAEGLSASMDGIAGQVGRSSDIAREAVAGSDRADGIVRGLLSRTEQIGSTVGLIHAIAGQTNLLALNATIEASRAGEAGRGFAVVAAEVKELATQTARATEEIEGQISRVQAETREAATALAAITRVIVEMNEITQGIAAATTRQGVTARDITGSMRGTAQSIGVVASGITLVRREAQETQDAAAGMLAASRGLARDLSGVDEEVTSFLRIVNAA</sequence>
<dbReference type="SUPFAM" id="SSF103190">
    <property type="entry name" value="Sensory domain-like"/>
    <property type="match status" value="1"/>
</dbReference>
<accession>A0ABQ4SJD2</accession>
<dbReference type="Gene3D" id="3.30.450.20">
    <property type="entry name" value="PAS domain"/>
    <property type="match status" value="1"/>
</dbReference>
<dbReference type="PRINTS" id="PR00260">
    <property type="entry name" value="CHEMTRNSDUCR"/>
</dbReference>
<dbReference type="InterPro" id="IPR004089">
    <property type="entry name" value="MCPsignal_dom"/>
</dbReference>
<dbReference type="SUPFAM" id="SSF58104">
    <property type="entry name" value="Methyl-accepting chemotaxis protein (MCP) signaling domain"/>
    <property type="match status" value="1"/>
</dbReference>
<dbReference type="RefSeq" id="WP_238239324.1">
    <property type="nucleotide sequence ID" value="NZ_BPQQ01000058.1"/>
</dbReference>
<dbReference type="Gene3D" id="1.10.287.950">
    <property type="entry name" value="Methyl-accepting chemotaxis protein"/>
    <property type="match status" value="1"/>
</dbReference>
<dbReference type="PROSITE" id="PS50111">
    <property type="entry name" value="CHEMOTAXIS_TRANSDUC_2"/>
    <property type="match status" value="1"/>
</dbReference>
<reference evidence="6" key="1">
    <citation type="journal article" date="2021" name="Front. Microbiol.">
        <title>Comprehensive Comparative Genomics and Phenotyping of Methylobacterium Species.</title>
        <authorList>
            <person name="Alessa O."/>
            <person name="Ogura Y."/>
            <person name="Fujitani Y."/>
            <person name="Takami H."/>
            <person name="Hayashi T."/>
            <person name="Sahin N."/>
            <person name="Tani A."/>
        </authorList>
    </citation>
    <scope>NUCLEOTIDE SEQUENCE</scope>
    <source>
        <strain evidence="6">DSM 17168</strain>
    </source>
</reference>
<dbReference type="InterPro" id="IPR003660">
    <property type="entry name" value="HAMP_dom"/>
</dbReference>
<evidence type="ECO:0000259" key="5">
    <source>
        <dbReference type="PROSITE" id="PS50885"/>
    </source>
</evidence>
<dbReference type="Proteomes" id="UP001055153">
    <property type="component" value="Unassembled WGS sequence"/>
</dbReference>
<feature type="domain" description="HAMP" evidence="5">
    <location>
        <begin position="294"/>
        <end position="347"/>
    </location>
</feature>
<dbReference type="PANTHER" id="PTHR32089">
    <property type="entry name" value="METHYL-ACCEPTING CHEMOTAXIS PROTEIN MCPB"/>
    <property type="match status" value="1"/>
</dbReference>
<name>A0ABQ4SJD2_9HYPH</name>
<dbReference type="EMBL" id="BPQQ01000058">
    <property type="protein sequence ID" value="GJE02605.1"/>
    <property type="molecule type" value="Genomic_DNA"/>
</dbReference>
<dbReference type="InterPro" id="IPR029150">
    <property type="entry name" value="dCache_3"/>
</dbReference>
<evidence type="ECO:0000256" key="3">
    <source>
        <dbReference type="PROSITE-ProRule" id="PRU00284"/>
    </source>
</evidence>
<dbReference type="Pfam" id="PF00015">
    <property type="entry name" value="MCPsignal"/>
    <property type="match status" value="1"/>
</dbReference>
<keyword evidence="1 3" id="KW-0807">Transducer</keyword>
<dbReference type="SMART" id="SM00283">
    <property type="entry name" value="MA"/>
    <property type="match status" value="1"/>
</dbReference>
<dbReference type="PROSITE" id="PS50885">
    <property type="entry name" value="HAMP"/>
    <property type="match status" value="1"/>
</dbReference>
<reference evidence="6" key="2">
    <citation type="submission" date="2021-08" db="EMBL/GenBank/DDBJ databases">
        <authorList>
            <person name="Tani A."/>
            <person name="Ola A."/>
            <person name="Ogura Y."/>
            <person name="Katsura K."/>
            <person name="Hayashi T."/>
        </authorList>
    </citation>
    <scope>NUCLEOTIDE SEQUENCE</scope>
    <source>
        <strain evidence="6">DSM 17168</strain>
    </source>
</reference>
<proteinExistence type="inferred from homology"/>
<comment type="similarity">
    <text evidence="2">Belongs to the methyl-accepting chemotaxis (MCP) protein family.</text>
</comment>
<evidence type="ECO:0000256" key="2">
    <source>
        <dbReference type="ARBA" id="ARBA00029447"/>
    </source>
</evidence>
<dbReference type="Pfam" id="PF14827">
    <property type="entry name" value="dCache_3"/>
    <property type="match status" value="1"/>
</dbReference>
<dbReference type="PANTHER" id="PTHR32089:SF112">
    <property type="entry name" value="LYSOZYME-LIKE PROTEIN-RELATED"/>
    <property type="match status" value="1"/>
</dbReference>
<feature type="domain" description="Methyl-accepting transducer" evidence="4">
    <location>
        <begin position="387"/>
        <end position="623"/>
    </location>
</feature>
<evidence type="ECO:0000313" key="6">
    <source>
        <dbReference type="EMBL" id="GJE02605.1"/>
    </source>
</evidence>
<dbReference type="SMART" id="SM00304">
    <property type="entry name" value="HAMP"/>
    <property type="match status" value="2"/>
</dbReference>
<dbReference type="InterPro" id="IPR004090">
    <property type="entry name" value="Chemotax_Me-accpt_rcpt"/>
</dbReference>
<protein>
    <recommendedName>
        <fullName evidence="8">Methyl-accepting chemotaxis protein</fullName>
    </recommendedName>
</protein>
<evidence type="ECO:0000259" key="4">
    <source>
        <dbReference type="PROSITE" id="PS50111"/>
    </source>
</evidence>
<gene>
    <name evidence="6" type="ORF">GMJLKIPL_4554</name>
</gene>
<evidence type="ECO:0000313" key="7">
    <source>
        <dbReference type="Proteomes" id="UP001055153"/>
    </source>
</evidence>
<organism evidence="6 7">
    <name type="scientific">Methylobacterium isbiliense</name>
    <dbReference type="NCBI Taxonomy" id="315478"/>
    <lineage>
        <taxon>Bacteria</taxon>
        <taxon>Pseudomonadati</taxon>
        <taxon>Pseudomonadota</taxon>
        <taxon>Alphaproteobacteria</taxon>
        <taxon>Hyphomicrobiales</taxon>
        <taxon>Methylobacteriaceae</taxon>
        <taxon>Methylobacterium</taxon>
    </lineage>
</organism>
<dbReference type="Gene3D" id="6.10.340.10">
    <property type="match status" value="1"/>
</dbReference>
<evidence type="ECO:0000256" key="1">
    <source>
        <dbReference type="ARBA" id="ARBA00023224"/>
    </source>
</evidence>
<evidence type="ECO:0008006" key="8">
    <source>
        <dbReference type="Google" id="ProtNLM"/>
    </source>
</evidence>